<reference evidence="1 2" key="1">
    <citation type="submission" date="2019-01" db="EMBL/GenBank/DDBJ databases">
        <title>Complete genome sequence of Cohnella hallensis HS21 isolated from Korean fir (Abies koreana) rhizospheric soil.</title>
        <authorList>
            <person name="Jiang L."/>
            <person name="Kang S.W."/>
            <person name="Kim S."/>
            <person name="Jung J."/>
            <person name="Kim C.Y."/>
            <person name="Kim D.H."/>
            <person name="Kim S.W."/>
            <person name="Lee J."/>
        </authorList>
    </citation>
    <scope>NUCLEOTIDE SEQUENCE [LARGE SCALE GENOMIC DNA]</scope>
    <source>
        <strain evidence="1 2">HS21</strain>
    </source>
</reference>
<protein>
    <submittedName>
        <fullName evidence="1">Uncharacterized protein</fullName>
    </submittedName>
</protein>
<name>A0A3T1D1M5_9BACL</name>
<dbReference type="OrthoDB" id="2667168at2"/>
<sequence>MNDLVIKMPNNIQLLRSEDHIWATRIGDKGLPITTDPEIVADDLEQYLNDPEPPMWRENPIMRALIAEIRLNVGMQRIINEKRMSAPFNQGEAVGTEVLSSQLVEEVKLHAETAAQLITMRGEATRLRDDITEAINIWEWMTPEDDGIDTIERVIRKLKQALSSHTEDTGIRELEGADKVRKLYMEWVDERKNPRDANFPGYEGIVENRIAQIEEVAELLGITIPGINTEEGQ</sequence>
<keyword evidence="2" id="KW-1185">Reference proteome</keyword>
<evidence type="ECO:0000313" key="1">
    <source>
        <dbReference type="EMBL" id="BBI32022.1"/>
    </source>
</evidence>
<dbReference type="EMBL" id="AP019400">
    <property type="protein sequence ID" value="BBI32022.1"/>
    <property type="molecule type" value="Genomic_DNA"/>
</dbReference>
<evidence type="ECO:0000313" key="2">
    <source>
        <dbReference type="Proteomes" id="UP000289856"/>
    </source>
</evidence>
<dbReference type="KEGG" id="cohn:KCTCHS21_14210"/>
<dbReference type="RefSeq" id="WP_130606256.1">
    <property type="nucleotide sequence ID" value="NZ_AP019400.1"/>
</dbReference>
<gene>
    <name evidence="1" type="ORF">KCTCHS21_14210</name>
</gene>
<organism evidence="1 2">
    <name type="scientific">Cohnella abietis</name>
    <dbReference type="NCBI Taxonomy" id="2507935"/>
    <lineage>
        <taxon>Bacteria</taxon>
        <taxon>Bacillati</taxon>
        <taxon>Bacillota</taxon>
        <taxon>Bacilli</taxon>
        <taxon>Bacillales</taxon>
        <taxon>Paenibacillaceae</taxon>
        <taxon>Cohnella</taxon>
    </lineage>
</organism>
<proteinExistence type="predicted"/>
<dbReference type="AlphaFoldDB" id="A0A3T1D1M5"/>
<dbReference type="Proteomes" id="UP000289856">
    <property type="component" value="Chromosome"/>
</dbReference>
<accession>A0A3T1D1M5</accession>